<name>A0A8H3PIW2_9LECA</name>
<feature type="region of interest" description="Disordered" evidence="1">
    <location>
        <begin position="1"/>
        <end position="114"/>
    </location>
</feature>
<accession>A0A8H3PIW2</accession>
<protein>
    <submittedName>
        <fullName evidence="2">Uncharacterized protein</fullName>
    </submittedName>
</protein>
<dbReference type="OrthoDB" id="529205at2759"/>
<proteinExistence type="predicted"/>
<dbReference type="EMBL" id="CAJPDT010000161">
    <property type="protein sequence ID" value="CAF9941913.1"/>
    <property type="molecule type" value="Genomic_DNA"/>
</dbReference>
<dbReference type="Proteomes" id="UP000664534">
    <property type="component" value="Unassembled WGS sequence"/>
</dbReference>
<feature type="compositionally biased region" description="Basic and acidic residues" evidence="1">
    <location>
        <begin position="80"/>
        <end position="98"/>
    </location>
</feature>
<feature type="compositionally biased region" description="Basic and acidic residues" evidence="1">
    <location>
        <begin position="36"/>
        <end position="70"/>
    </location>
</feature>
<evidence type="ECO:0000256" key="1">
    <source>
        <dbReference type="SAM" id="MobiDB-lite"/>
    </source>
</evidence>
<gene>
    <name evidence="2" type="ORF">IMSHALPRED_003093</name>
</gene>
<comment type="caution">
    <text evidence="2">The sequence shown here is derived from an EMBL/GenBank/DDBJ whole genome shotgun (WGS) entry which is preliminary data.</text>
</comment>
<evidence type="ECO:0000313" key="3">
    <source>
        <dbReference type="Proteomes" id="UP000664534"/>
    </source>
</evidence>
<organism evidence="2 3">
    <name type="scientific">Imshaugia aleurites</name>
    <dbReference type="NCBI Taxonomy" id="172621"/>
    <lineage>
        <taxon>Eukaryota</taxon>
        <taxon>Fungi</taxon>
        <taxon>Dikarya</taxon>
        <taxon>Ascomycota</taxon>
        <taxon>Pezizomycotina</taxon>
        <taxon>Lecanoromycetes</taxon>
        <taxon>OSLEUM clade</taxon>
        <taxon>Lecanoromycetidae</taxon>
        <taxon>Lecanorales</taxon>
        <taxon>Lecanorineae</taxon>
        <taxon>Parmeliaceae</taxon>
        <taxon>Imshaugia</taxon>
    </lineage>
</organism>
<reference evidence="2" key="1">
    <citation type="submission" date="2021-03" db="EMBL/GenBank/DDBJ databases">
        <authorList>
            <person name="Tagirdzhanova G."/>
        </authorList>
    </citation>
    <scope>NUCLEOTIDE SEQUENCE</scope>
</reference>
<evidence type="ECO:0000313" key="2">
    <source>
        <dbReference type="EMBL" id="CAF9941913.1"/>
    </source>
</evidence>
<sequence length="114" mass="12910">MSFLTRTALRSRASPFSMVPGTRPFHITSTRAALSESDHDQDVGDRKAQIDHHKDDQLKKQKEGKGHWKGELGSNSESAIKADREEITDMEHDVESLQKETSQAMEDDHEHAKK</sequence>
<keyword evidence="3" id="KW-1185">Reference proteome</keyword>
<dbReference type="AlphaFoldDB" id="A0A8H3PIW2"/>